<protein>
    <recommendedName>
        <fullName evidence="5 6">Transcription termination/antitermination protein NusG</fullName>
    </recommendedName>
</protein>
<dbReference type="CDD" id="cd06091">
    <property type="entry name" value="KOW_NusG"/>
    <property type="match status" value="1"/>
</dbReference>
<reference evidence="10 11" key="1">
    <citation type="journal article" date="2009" name="Stand. Genomic Sci.">
        <title>Complete genome sequence of Pirellula staleyi type strain (ATCC 27377).</title>
        <authorList>
            <person name="Clum A."/>
            <person name="Tindall B.J."/>
            <person name="Sikorski J."/>
            <person name="Ivanova N."/>
            <person name="Mavrommatis K."/>
            <person name="Lucas S."/>
            <person name="Glavina del Rio T."/>
            <person name="Nolan M."/>
            <person name="Chen F."/>
            <person name="Tice H."/>
            <person name="Pitluck S."/>
            <person name="Cheng J.F."/>
            <person name="Chertkov O."/>
            <person name="Brettin T."/>
            <person name="Han C."/>
            <person name="Detter J.C."/>
            <person name="Kuske C."/>
            <person name="Bruce D."/>
            <person name="Goodwin L."/>
            <person name="Ovchinikova G."/>
            <person name="Pati A."/>
            <person name="Mikhailova N."/>
            <person name="Chen A."/>
            <person name="Palaniappan K."/>
            <person name="Land M."/>
            <person name="Hauser L."/>
            <person name="Chang Y.J."/>
            <person name="Jeffries C.D."/>
            <person name="Chain P."/>
            <person name="Rohde M."/>
            <person name="Goker M."/>
            <person name="Bristow J."/>
            <person name="Eisen J.A."/>
            <person name="Markowitz V."/>
            <person name="Hugenholtz P."/>
            <person name="Kyrpides N.C."/>
            <person name="Klenk H.P."/>
            <person name="Lapidus A."/>
        </authorList>
    </citation>
    <scope>NUCLEOTIDE SEQUENCE [LARGE SCALE GENOMIC DNA]</scope>
    <source>
        <strain evidence="11">ATCC 27377 / DSM 6068 / ICPB 4128</strain>
    </source>
</reference>
<name>D2R5P4_PIRSD</name>
<dbReference type="SMART" id="SM00738">
    <property type="entry name" value="NGN"/>
    <property type="match status" value="1"/>
</dbReference>
<comment type="function">
    <text evidence="5 7">Participates in transcription elongation, termination and antitermination.</text>
</comment>
<dbReference type="SUPFAM" id="SSF82679">
    <property type="entry name" value="N-utilization substance G protein NusG, N-terminal domain"/>
    <property type="match status" value="1"/>
</dbReference>
<feature type="region of interest" description="Disordered" evidence="8">
    <location>
        <begin position="1"/>
        <end position="63"/>
    </location>
</feature>
<dbReference type="SUPFAM" id="SSF50104">
    <property type="entry name" value="Translation proteins SH3-like domain"/>
    <property type="match status" value="1"/>
</dbReference>
<comment type="similarity">
    <text evidence="5 7">Belongs to the NusG family.</text>
</comment>
<feature type="compositionally biased region" description="Polar residues" evidence="8">
    <location>
        <begin position="1"/>
        <end position="31"/>
    </location>
</feature>
<dbReference type="Proteomes" id="UP000001887">
    <property type="component" value="Chromosome"/>
</dbReference>
<dbReference type="OrthoDB" id="9809075at2"/>
<dbReference type="KEGG" id="psl:Psta_2557"/>
<dbReference type="CDD" id="cd09891">
    <property type="entry name" value="NGN_Bact_1"/>
    <property type="match status" value="1"/>
</dbReference>
<evidence type="ECO:0000256" key="7">
    <source>
        <dbReference type="RuleBase" id="RU000538"/>
    </source>
</evidence>
<keyword evidence="4 5" id="KW-0804">Transcription</keyword>
<evidence type="ECO:0000313" key="11">
    <source>
        <dbReference type="Proteomes" id="UP000001887"/>
    </source>
</evidence>
<dbReference type="Gene3D" id="3.30.70.940">
    <property type="entry name" value="NusG, N-terminal domain"/>
    <property type="match status" value="1"/>
</dbReference>
<dbReference type="InterPro" id="IPR014722">
    <property type="entry name" value="Rib_uL2_dom2"/>
</dbReference>
<dbReference type="InterPro" id="IPR008991">
    <property type="entry name" value="Translation_prot_SH3-like_sf"/>
</dbReference>
<evidence type="ECO:0000313" key="10">
    <source>
        <dbReference type="EMBL" id="ADB17226.1"/>
    </source>
</evidence>
<organism evidence="10 11">
    <name type="scientific">Pirellula staleyi (strain ATCC 27377 / DSM 6068 / ICPB 4128)</name>
    <name type="common">Pirella staleyi</name>
    <dbReference type="NCBI Taxonomy" id="530564"/>
    <lineage>
        <taxon>Bacteria</taxon>
        <taxon>Pseudomonadati</taxon>
        <taxon>Planctomycetota</taxon>
        <taxon>Planctomycetia</taxon>
        <taxon>Pirellulales</taxon>
        <taxon>Pirellulaceae</taxon>
        <taxon>Pirellula</taxon>
    </lineage>
</organism>
<dbReference type="InterPro" id="IPR001062">
    <property type="entry name" value="Transcrpt_antiterm_NusG"/>
</dbReference>
<dbReference type="InterPro" id="IPR036735">
    <property type="entry name" value="NGN_dom_sf"/>
</dbReference>
<evidence type="ECO:0000256" key="6">
    <source>
        <dbReference type="NCBIfam" id="TIGR00922"/>
    </source>
</evidence>
<keyword evidence="2 5" id="KW-0889">Transcription antitermination</keyword>
<dbReference type="PANTHER" id="PTHR30265">
    <property type="entry name" value="RHO-INTERACTING TRANSCRIPTION TERMINATION FACTOR NUSG"/>
    <property type="match status" value="1"/>
</dbReference>
<dbReference type="GO" id="GO:0005829">
    <property type="term" value="C:cytosol"/>
    <property type="evidence" value="ECO:0007669"/>
    <property type="project" value="TreeGrafter"/>
</dbReference>
<evidence type="ECO:0000256" key="2">
    <source>
        <dbReference type="ARBA" id="ARBA00022814"/>
    </source>
</evidence>
<evidence type="ECO:0000256" key="8">
    <source>
        <dbReference type="SAM" id="MobiDB-lite"/>
    </source>
</evidence>
<dbReference type="InterPro" id="IPR015869">
    <property type="entry name" value="Transcrpt_antiterm_NusG_bac_CS"/>
</dbReference>
<dbReference type="HOGENOM" id="CLU_067287_0_2_0"/>
<sequence length="267" mass="29868">MVEPDSSQGASPDENLQQTGAESATAHSSALPNDEADAVGPTPTDYVPDSAQTDDSADAETDDDEADAPYIHAEPLEFIDESLADKDLKFEWYILKVQVNREDSIKASLLRRINMNGLERFFKDVVVPTEDVAEFTKTGKRRVVKKKIYPGYILVNMVFNDETWFIVRETSGIGDFTGAMGKPTPMDPKDVERILRSSKMLEEDTNQVRTAIPFKVGDRVRVKEGYFQNFEGDIDGIDQANGRVTVMINIFGRSTPVELEHWQIEAV</sequence>
<evidence type="ECO:0000256" key="3">
    <source>
        <dbReference type="ARBA" id="ARBA00023015"/>
    </source>
</evidence>
<evidence type="ECO:0000256" key="1">
    <source>
        <dbReference type="ARBA" id="ARBA00022472"/>
    </source>
</evidence>
<dbReference type="PANTHER" id="PTHR30265:SF2">
    <property type="entry name" value="TRANSCRIPTION TERMINATION_ANTITERMINATION PROTEIN NUSG"/>
    <property type="match status" value="1"/>
</dbReference>
<dbReference type="STRING" id="530564.Psta_2557"/>
<dbReference type="AlphaFoldDB" id="D2R5P4"/>
<keyword evidence="11" id="KW-1185">Reference proteome</keyword>
<dbReference type="eggNOG" id="COG0250">
    <property type="taxonomic scope" value="Bacteria"/>
</dbReference>
<dbReference type="NCBIfam" id="TIGR00922">
    <property type="entry name" value="nusG"/>
    <property type="match status" value="1"/>
</dbReference>
<feature type="domain" description="NusG-like N-terminal" evidence="9">
    <location>
        <begin position="89"/>
        <end position="198"/>
    </location>
</feature>
<evidence type="ECO:0000259" key="9">
    <source>
        <dbReference type="SMART" id="SM00738"/>
    </source>
</evidence>
<dbReference type="GO" id="GO:0006353">
    <property type="term" value="P:DNA-templated transcription termination"/>
    <property type="evidence" value="ECO:0007669"/>
    <property type="project" value="UniProtKB-UniRule"/>
</dbReference>
<dbReference type="GO" id="GO:0006354">
    <property type="term" value="P:DNA-templated transcription elongation"/>
    <property type="evidence" value="ECO:0007669"/>
    <property type="project" value="UniProtKB-UniRule"/>
</dbReference>
<proteinExistence type="inferred from homology"/>
<dbReference type="GO" id="GO:0032784">
    <property type="term" value="P:regulation of DNA-templated transcription elongation"/>
    <property type="evidence" value="ECO:0007669"/>
    <property type="project" value="InterPro"/>
</dbReference>
<dbReference type="Pfam" id="PF02357">
    <property type="entry name" value="NusG"/>
    <property type="match status" value="1"/>
</dbReference>
<dbReference type="InterPro" id="IPR047050">
    <property type="entry name" value="NGN"/>
</dbReference>
<dbReference type="InterPro" id="IPR006645">
    <property type="entry name" value="NGN-like_dom"/>
</dbReference>
<evidence type="ECO:0000256" key="5">
    <source>
        <dbReference type="HAMAP-Rule" id="MF_00948"/>
    </source>
</evidence>
<evidence type="ECO:0000256" key="4">
    <source>
        <dbReference type="ARBA" id="ARBA00023163"/>
    </source>
</evidence>
<dbReference type="PROSITE" id="PS01014">
    <property type="entry name" value="NUSG"/>
    <property type="match status" value="1"/>
</dbReference>
<dbReference type="GO" id="GO:0031564">
    <property type="term" value="P:transcription antitermination"/>
    <property type="evidence" value="ECO:0007669"/>
    <property type="project" value="UniProtKB-UniRule"/>
</dbReference>
<keyword evidence="3 5" id="KW-0805">Transcription regulation</keyword>
<dbReference type="EMBL" id="CP001848">
    <property type="protein sequence ID" value="ADB17226.1"/>
    <property type="molecule type" value="Genomic_DNA"/>
</dbReference>
<gene>
    <name evidence="5" type="primary">nusG</name>
    <name evidence="10" type="ordered locus">Psta_2557</name>
</gene>
<dbReference type="InterPro" id="IPR043425">
    <property type="entry name" value="NusG-like"/>
</dbReference>
<dbReference type="Gene3D" id="2.30.30.30">
    <property type="match status" value="1"/>
</dbReference>
<dbReference type="HAMAP" id="MF_00948">
    <property type="entry name" value="NusG"/>
    <property type="match status" value="1"/>
</dbReference>
<keyword evidence="1 5" id="KW-0806">Transcription termination</keyword>
<accession>D2R5P4</accession>
<dbReference type="PRINTS" id="PR00338">
    <property type="entry name" value="NUSGTNSCPFCT"/>
</dbReference>